<dbReference type="KEGG" id="abas:ACPOL_4862"/>
<reference evidence="1 2" key="1">
    <citation type="journal article" date="2018" name="Front. Microbiol.">
        <title>Hydrolytic Capabilities as a Key to Environmental Success: Chitinolytic and Cellulolytic Acidobacteria From Acidic Sub-arctic Soils and Boreal Peatlands.</title>
        <authorList>
            <person name="Belova S.E."/>
            <person name="Ravin N.V."/>
            <person name="Pankratov T.A."/>
            <person name="Rakitin A.L."/>
            <person name="Ivanova A.A."/>
            <person name="Beletsky A.V."/>
            <person name="Mardanov A.V."/>
            <person name="Sinninghe Damste J.S."/>
            <person name="Dedysh S.N."/>
        </authorList>
    </citation>
    <scope>NUCLEOTIDE SEQUENCE [LARGE SCALE GENOMIC DNA]</scope>
    <source>
        <strain evidence="1 2">SBC82</strain>
    </source>
</reference>
<organism evidence="1 2">
    <name type="scientific">Acidisarcina polymorpha</name>
    <dbReference type="NCBI Taxonomy" id="2211140"/>
    <lineage>
        <taxon>Bacteria</taxon>
        <taxon>Pseudomonadati</taxon>
        <taxon>Acidobacteriota</taxon>
        <taxon>Terriglobia</taxon>
        <taxon>Terriglobales</taxon>
        <taxon>Acidobacteriaceae</taxon>
        <taxon>Acidisarcina</taxon>
    </lineage>
</organism>
<sequence length="47" mass="5302">MLRPRGRFLLQCFLAKVLSMGCTFKIPPPDALIRTSPRVLQLEEDSG</sequence>
<proteinExistence type="predicted"/>
<gene>
    <name evidence="1" type="ORF">ACPOL_4862</name>
</gene>
<protein>
    <submittedName>
        <fullName evidence="1">Uncharacterized protein</fullName>
    </submittedName>
</protein>
<dbReference type="Proteomes" id="UP000253606">
    <property type="component" value="Chromosome"/>
</dbReference>
<name>A0A2Z5G5V4_9BACT</name>
<keyword evidence="2" id="KW-1185">Reference proteome</keyword>
<evidence type="ECO:0000313" key="2">
    <source>
        <dbReference type="Proteomes" id="UP000253606"/>
    </source>
</evidence>
<evidence type="ECO:0000313" key="1">
    <source>
        <dbReference type="EMBL" id="AXC14124.1"/>
    </source>
</evidence>
<dbReference type="AlphaFoldDB" id="A0A2Z5G5V4"/>
<accession>A0A2Z5G5V4</accession>
<dbReference type="EMBL" id="CP030840">
    <property type="protein sequence ID" value="AXC14124.1"/>
    <property type="molecule type" value="Genomic_DNA"/>
</dbReference>